<dbReference type="PANTHER" id="PTHR48105">
    <property type="entry name" value="THIOREDOXIN REDUCTASE 1-RELATED-RELATED"/>
    <property type="match status" value="1"/>
</dbReference>
<dbReference type="Pfam" id="PF07992">
    <property type="entry name" value="Pyr_redox_2"/>
    <property type="match status" value="1"/>
</dbReference>
<keyword evidence="5 6" id="KW-0560">Oxidoreductase</keyword>
<protein>
    <recommendedName>
        <fullName evidence="6">Ferredoxin--NADP reductase</fullName>
        <shortName evidence="6">FNR</shortName>
        <shortName evidence="6">Fd-NADP(+) reductase</shortName>
        <ecNumber evidence="6">1.18.1.2</ecNumber>
    </recommendedName>
</protein>
<keyword evidence="3 6" id="KW-0274">FAD</keyword>
<dbReference type="PRINTS" id="PR00368">
    <property type="entry name" value="FADPNR"/>
</dbReference>
<sequence length="349" mass="38185">MKEIECFDVTIIGGGPAGLYSAFYSGLREMKTKIIEFQPQLGGKIHVYPEKMIWDVGGLMPTPGAKLIDQLVHQGLTFNPEVVLNEKIVSIARSSNGLFILKAASGNLHYTRSVIVAVGSGILQPQKLNIEGADRFEISNLHYTVKSLKYFKDRTVVISGGGNSAIDWANELVPIAKKVYLTCRKDQLGGHEAQVTQLSNSTAECLMSTSITKLIAKDGEDVIDRVELTNNVTHETSFLPVDDVIINHGFDMDASLLKESELNIRMLEDFYVEGSVMGESSIPGIFAAGDILKHDGKLNLIAGAFQDAANAVNKAKQYIQPDAGAFAMVSSHNEVFKDRNKELVRQLVK</sequence>
<comment type="caution">
    <text evidence="8">The sequence shown here is derived from an EMBL/GenBank/DDBJ whole genome shotgun (WGS) entry which is preliminary data.</text>
</comment>
<evidence type="ECO:0000256" key="5">
    <source>
        <dbReference type="ARBA" id="ARBA00023002"/>
    </source>
</evidence>
<gene>
    <name evidence="8" type="ORF">D3H55_20135</name>
</gene>
<feature type="domain" description="FAD/NAD(P)-binding" evidence="7">
    <location>
        <begin position="7"/>
        <end position="307"/>
    </location>
</feature>
<dbReference type="Gene3D" id="3.50.50.60">
    <property type="entry name" value="FAD/NAD(P)-binding domain"/>
    <property type="match status" value="2"/>
</dbReference>
<dbReference type="AlphaFoldDB" id="A0A3A1QQB3"/>
<evidence type="ECO:0000256" key="4">
    <source>
        <dbReference type="ARBA" id="ARBA00022857"/>
    </source>
</evidence>
<keyword evidence="9" id="KW-1185">Reference proteome</keyword>
<feature type="binding site" evidence="6">
    <location>
        <position position="36"/>
    </location>
    <ligand>
        <name>FAD</name>
        <dbReference type="ChEBI" id="CHEBI:57692"/>
    </ligand>
</feature>
<dbReference type="InterPro" id="IPR023753">
    <property type="entry name" value="FAD/NAD-binding_dom"/>
</dbReference>
<evidence type="ECO:0000256" key="2">
    <source>
        <dbReference type="ARBA" id="ARBA00022630"/>
    </source>
</evidence>
<evidence type="ECO:0000313" key="8">
    <source>
        <dbReference type="EMBL" id="RIW29034.1"/>
    </source>
</evidence>
<accession>A0A3A1QQB3</accession>
<proteinExistence type="inferred from homology"/>
<dbReference type="InterPro" id="IPR036188">
    <property type="entry name" value="FAD/NAD-bd_sf"/>
</dbReference>
<feature type="binding site" evidence="6">
    <location>
        <position position="123"/>
    </location>
    <ligand>
        <name>FAD</name>
        <dbReference type="ChEBI" id="CHEBI:57692"/>
    </ligand>
</feature>
<keyword evidence="2 6" id="KW-0285">Flavoprotein</keyword>
<dbReference type="Proteomes" id="UP000265801">
    <property type="component" value="Unassembled WGS sequence"/>
</dbReference>
<comment type="caution">
    <text evidence="6">Lacks conserved residue(s) required for the propagation of feature annotation.</text>
</comment>
<dbReference type="RefSeq" id="WP_119549101.1">
    <property type="nucleotide sequence ID" value="NZ_QXIR01000037.1"/>
</dbReference>
<dbReference type="SUPFAM" id="SSF51905">
    <property type="entry name" value="FAD/NAD(P)-binding domain"/>
    <property type="match status" value="1"/>
</dbReference>
<dbReference type="GO" id="GO:0050661">
    <property type="term" value="F:NADP binding"/>
    <property type="evidence" value="ECO:0007669"/>
    <property type="project" value="UniProtKB-UniRule"/>
</dbReference>
<evidence type="ECO:0000313" key="9">
    <source>
        <dbReference type="Proteomes" id="UP000265801"/>
    </source>
</evidence>
<comment type="similarity">
    <text evidence="6">Belongs to the ferredoxin--NADP reductase type 2 family.</text>
</comment>
<dbReference type="HAMAP" id="MF_01685">
    <property type="entry name" value="FENR2"/>
    <property type="match status" value="1"/>
</dbReference>
<dbReference type="EMBL" id="QXIR01000037">
    <property type="protein sequence ID" value="RIW29034.1"/>
    <property type="molecule type" value="Genomic_DNA"/>
</dbReference>
<evidence type="ECO:0000256" key="1">
    <source>
        <dbReference type="ARBA" id="ARBA00011738"/>
    </source>
</evidence>
<organism evidence="8 9">
    <name type="scientific">Bacillus salacetis</name>
    <dbReference type="NCBI Taxonomy" id="2315464"/>
    <lineage>
        <taxon>Bacteria</taxon>
        <taxon>Bacillati</taxon>
        <taxon>Bacillota</taxon>
        <taxon>Bacilli</taxon>
        <taxon>Bacillales</taxon>
        <taxon>Bacillaceae</taxon>
        <taxon>Bacillus</taxon>
    </lineage>
</organism>
<dbReference type="GO" id="GO:0004324">
    <property type="term" value="F:ferredoxin-NADP+ reductase activity"/>
    <property type="evidence" value="ECO:0007669"/>
    <property type="project" value="UniProtKB-UniRule"/>
</dbReference>
<reference evidence="8 9" key="1">
    <citation type="submission" date="2018-09" db="EMBL/GenBank/DDBJ databases">
        <title>Bacillus saliacetes sp. nov., isolated from Thai shrimp paste (Ka-pi).</title>
        <authorList>
            <person name="Daroonpunt R."/>
            <person name="Tanasupawat S."/>
            <person name="Yiamsombut S."/>
        </authorList>
    </citation>
    <scope>NUCLEOTIDE SEQUENCE [LARGE SCALE GENOMIC DNA]</scope>
    <source>
        <strain evidence="8 9">SKP7-4</strain>
    </source>
</reference>
<comment type="catalytic activity">
    <reaction evidence="6">
        <text>2 reduced [2Fe-2S]-[ferredoxin] + NADP(+) + H(+) = 2 oxidized [2Fe-2S]-[ferredoxin] + NADPH</text>
        <dbReference type="Rhea" id="RHEA:20125"/>
        <dbReference type="Rhea" id="RHEA-COMP:10000"/>
        <dbReference type="Rhea" id="RHEA-COMP:10001"/>
        <dbReference type="ChEBI" id="CHEBI:15378"/>
        <dbReference type="ChEBI" id="CHEBI:33737"/>
        <dbReference type="ChEBI" id="CHEBI:33738"/>
        <dbReference type="ChEBI" id="CHEBI:57783"/>
        <dbReference type="ChEBI" id="CHEBI:58349"/>
        <dbReference type="EC" id="1.18.1.2"/>
    </reaction>
</comment>
<dbReference type="InterPro" id="IPR022890">
    <property type="entry name" value="Fd--NADP_Rdtase_type_2"/>
</dbReference>
<comment type="subunit">
    <text evidence="1 6">Homodimer.</text>
</comment>
<dbReference type="EC" id="1.18.1.2" evidence="6"/>
<name>A0A3A1QQB3_9BACI</name>
<feature type="binding site" evidence="6">
    <location>
        <position position="331"/>
    </location>
    <ligand>
        <name>FAD</name>
        <dbReference type="ChEBI" id="CHEBI:57692"/>
    </ligand>
</feature>
<feature type="binding site" evidence="6">
    <location>
        <position position="44"/>
    </location>
    <ligand>
        <name>FAD</name>
        <dbReference type="ChEBI" id="CHEBI:57692"/>
    </ligand>
</feature>
<dbReference type="PRINTS" id="PR00469">
    <property type="entry name" value="PNDRDTASEII"/>
</dbReference>
<dbReference type="InterPro" id="IPR050097">
    <property type="entry name" value="Ferredoxin-NADP_redctase_2"/>
</dbReference>
<dbReference type="GO" id="GO:0050660">
    <property type="term" value="F:flavin adenine dinucleotide binding"/>
    <property type="evidence" value="ECO:0007669"/>
    <property type="project" value="UniProtKB-UniRule"/>
</dbReference>
<feature type="binding site" evidence="6">
    <location>
        <position position="88"/>
    </location>
    <ligand>
        <name>FAD</name>
        <dbReference type="ChEBI" id="CHEBI:57692"/>
    </ligand>
</feature>
<feature type="binding site" evidence="6">
    <location>
        <position position="290"/>
    </location>
    <ligand>
        <name>FAD</name>
        <dbReference type="ChEBI" id="CHEBI:57692"/>
    </ligand>
</feature>
<keyword evidence="4 6" id="KW-0521">NADP</keyword>
<dbReference type="OrthoDB" id="9806179at2"/>
<evidence type="ECO:0000259" key="7">
    <source>
        <dbReference type="Pfam" id="PF07992"/>
    </source>
</evidence>
<evidence type="ECO:0000256" key="6">
    <source>
        <dbReference type="HAMAP-Rule" id="MF_01685"/>
    </source>
</evidence>
<feature type="binding site" evidence="6">
    <location>
        <position position="48"/>
    </location>
    <ligand>
        <name>FAD</name>
        <dbReference type="ChEBI" id="CHEBI:57692"/>
    </ligand>
</feature>
<evidence type="ECO:0000256" key="3">
    <source>
        <dbReference type="ARBA" id="ARBA00022827"/>
    </source>
</evidence>
<comment type="cofactor">
    <cofactor evidence="6">
        <name>FAD</name>
        <dbReference type="ChEBI" id="CHEBI:57692"/>
    </cofactor>
    <text evidence="6">Binds 1 FAD per subunit.</text>
</comment>